<name>A0A8S1HQX0_9PELO</name>
<organism evidence="2 3">
    <name type="scientific">Caenorhabditis auriculariae</name>
    <dbReference type="NCBI Taxonomy" id="2777116"/>
    <lineage>
        <taxon>Eukaryota</taxon>
        <taxon>Metazoa</taxon>
        <taxon>Ecdysozoa</taxon>
        <taxon>Nematoda</taxon>
        <taxon>Chromadorea</taxon>
        <taxon>Rhabditida</taxon>
        <taxon>Rhabditina</taxon>
        <taxon>Rhabditomorpha</taxon>
        <taxon>Rhabditoidea</taxon>
        <taxon>Rhabditidae</taxon>
        <taxon>Peloderinae</taxon>
        <taxon>Caenorhabditis</taxon>
    </lineage>
</organism>
<comment type="caution">
    <text evidence="2">The sequence shown here is derived from an EMBL/GenBank/DDBJ whole genome shotgun (WGS) entry which is preliminary data.</text>
</comment>
<dbReference type="EMBL" id="CAJGYM010000090">
    <property type="protein sequence ID" value="CAD6197302.1"/>
    <property type="molecule type" value="Genomic_DNA"/>
</dbReference>
<evidence type="ECO:0000256" key="1">
    <source>
        <dbReference type="SAM" id="MobiDB-lite"/>
    </source>
</evidence>
<protein>
    <submittedName>
        <fullName evidence="2">Uncharacterized protein</fullName>
    </submittedName>
</protein>
<reference evidence="2" key="1">
    <citation type="submission" date="2020-10" db="EMBL/GenBank/DDBJ databases">
        <authorList>
            <person name="Kikuchi T."/>
        </authorList>
    </citation>
    <scope>NUCLEOTIDE SEQUENCE</scope>
    <source>
        <strain evidence="2">NKZ352</strain>
    </source>
</reference>
<sequence length="150" mass="17235">MEAKQPRLLMKKKQGPVRGVTTKKPEKSATKEVEKVEVASCCSGCSGPKIDIPKSVEKVTAWLTKMEIDKQFCDASEMDFFDYLPMRGNKLVQFPSKEEIREEKPFWDLKDLFNIKGTDEFVPLDRICPTITPHQIYKIKKISLIIIKTI</sequence>
<accession>A0A8S1HQX0</accession>
<feature type="region of interest" description="Disordered" evidence="1">
    <location>
        <begin position="1"/>
        <end position="28"/>
    </location>
</feature>
<dbReference type="Proteomes" id="UP000835052">
    <property type="component" value="Unassembled WGS sequence"/>
</dbReference>
<evidence type="ECO:0000313" key="2">
    <source>
        <dbReference type="EMBL" id="CAD6197302.1"/>
    </source>
</evidence>
<keyword evidence="3" id="KW-1185">Reference proteome</keyword>
<evidence type="ECO:0000313" key="3">
    <source>
        <dbReference type="Proteomes" id="UP000835052"/>
    </source>
</evidence>
<proteinExistence type="predicted"/>
<gene>
    <name evidence="2" type="ORF">CAUJ_LOCUS13211</name>
</gene>
<dbReference type="AlphaFoldDB" id="A0A8S1HQX0"/>